<dbReference type="AlphaFoldDB" id="A0A380BIV2"/>
<name>A0A380BIV2_SPHSI</name>
<organism evidence="2 3">
    <name type="scientific">Sphingobacterium spiritivorum</name>
    <name type="common">Flavobacterium spiritivorum</name>
    <dbReference type="NCBI Taxonomy" id="258"/>
    <lineage>
        <taxon>Bacteria</taxon>
        <taxon>Pseudomonadati</taxon>
        <taxon>Bacteroidota</taxon>
        <taxon>Sphingobacteriia</taxon>
        <taxon>Sphingobacteriales</taxon>
        <taxon>Sphingobacteriaceae</taxon>
        <taxon>Sphingobacterium</taxon>
    </lineage>
</organism>
<evidence type="ECO:0000313" key="2">
    <source>
        <dbReference type="EMBL" id="SUJ02043.1"/>
    </source>
</evidence>
<feature type="transmembrane region" description="Helical" evidence="1">
    <location>
        <begin position="79"/>
        <end position="97"/>
    </location>
</feature>
<evidence type="ECO:0000256" key="1">
    <source>
        <dbReference type="SAM" id="Phobius"/>
    </source>
</evidence>
<keyword evidence="1" id="KW-0472">Membrane</keyword>
<gene>
    <name evidence="2" type="ORF">NCTC11388_00923</name>
</gene>
<proteinExistence type="predicted"/>
<feature type="transmembrane region" description="Helical" evidence="1">
    <location>
        <begin position="55"/>
        <end position="74"/>
    </location>
</feature>
<reference evidence="2 3" key="1">
    <citation type="submission" date="2018-06" db="EMBL/GenBank/DDBJ databases">
        <authorList>
            <consortium name="Pathogen Informatics"/>
            <person name="Doyle S."/>
        </authorList>
    </citation>
    <scope>NUCLEOTIDE SEQUENCE [LARGE SCALE GENOMIC DNA]</scope>
    <source>
        <strain evidence="2 3">NCTC11388</strain>
    </source>
</reference>
<protein>
    <submittedName>
        <fullName evidence="2">Uncharacterized protein</fullName>
    </submittedName>
</protein>
<accession>A0A380BIV2</accession>
<evidence type="ECO:0000313" key="3">
    <source>
        <dbReference type="Proteomes" id="UP000254893"/>
    </source>
</evidence>
<dbReference type="EMBL" id="UGYW01000002">
    <property type="protein sequence ID" value="SUJ02043.1"/>
    <property type="molecule type" value="Genomic_DNA"/>
</dbReference>
<dbReference type="RefSeq" id="WP_115169290.1">
    <property type="nucleotide sequence ID" value="NZ_UGYW01000002.1"/>
</dbReference>
<sequence>MFKFLIILGLTGLVIYFVSRKLSGLTGSSSGAIRKGQFQLMHTPTALITKVSKKTFVNVGIGIILLLIVVLLAVKIKILLFLLPISFYMIGQLFVLTNHVKATRNQQIWFDPQQEEVIVESLNKQTIRFRLQTDVKAVQQIEAVQHTNGVVFGYYRMKTTAGLVEIPYLVMKNDAVYQFTNAVHKHFSPSLQKRLFPII</sequence>
<keyword evidence="1" id="KW-0812">Transmembrane</keyword>
<dbReference type="Proteomes" id="UP000254893">
    <property type="component" value="Unassembled WGS sequence"/>
</dbReference>
<keyword evidence="1" id="KW-1133">Transmembrane helix</keyword>